<protein>
    <recommendedName>
        <fullName evidence="4">Secreted protein</fullName>
    </recommendedName>
</protein>
<dbReference type="GeneID" id="27898049"/>
<proteinExistence type="predicted"/>
<keyword evidence="3" id="KW-1185">Reference proteome</keyword>
<dbReference type="AlphaFoldDB" id="M3ATK0"/>
<evidence type="ECO:0000313" key="2">
    <source>
        <dbReference type="EMBL" id="EMF08839.1"/>
    </source>
</evidence>
<evidence type="ECO:0000256" key="1">
    <source>
        <dbReference type="SAM" id="SignalP"/>
    </source>
</evidence>
<evidence type="ECO:0000313" key="3">
    <source>
        <dbReference type="Proteomes" id="UP000016931"/>
    </source>
</evidence>
<keyword evidence="1" id="KW-0732">Signal</keyword>
<feature type="chain" id="PRO_5004031071" description="Secreted protein" evidence="1">
    <location>
        <begin position="24"/>
        <end position="139"/>
    </location>
</feature>
<dbReference type="EMBL" id="KB456270">
    <property type="protein sequence ID" value="EMF08839.1"/>
    <property type="molecule type" value="Genomic_DNA"/>
</dbReference>
<dbReference type="Proteomes" id="UP000016931">
    <property type="component" value="Unassembled WGS sequence"/>
</dbReference>
<dbReference type="HOGENOM" id="CLU_1846344_0_0_1"/>
<evidence type="ECO:0008006" key="4">
    <source>
        <dbReference type="Google" id="ProtNLM"/>
    </source>
</evidence>
<accession>M3ATK0</accession>
<sequence>MLLLLLLLMLMLLLVLLLLLVFALPTRPRPPASLAPSQRIARGGSSSSSTCTVVLSEAEKGHGRDATLCCATGNSSATHCTTARSLHRTIQAVRREAGASVHTFVSCPVPRPARCCSLSRHAARCPRKKKRQGEPCVCV</sequence>
<name>M3ATK0_SPHMS</name>
<organism evidence="2 3">
    <name type="scientific">Sphaerulina musiva (strain SO2202)</name>
    <name type="common">Poplar stem canker fungus</name>
    <name type="synonym">Septoria musiva</name>
    <dbReference type="NCBI Taxonomy" id="692275"/>
    <lineage>
        <taxon>Eukaryota</taxon>
        <taxon>Fungi</taxon>
        <taxon>Dikarya</taxon>
        <taxon>Ascomycota</taxon>
        <taxon>Pezizomycotina</taxon>
        <taxon>Dothideomycetes</taxon>
        <taxon>Dothideomycetidae</taxon>
        <taxon>Mycosphaerellales</taxon>
        <taxon>Mycosphaerellaceae</taxon>
        <taxon>Sphaerulina</taxon>
    </lineage>
</organism>
<reference evidence="2 3" key="1">
    <citation type="journal article" date="2012" name="PLoS Pathog.">
        <title>Diverse lifestyles and strategies of plant pathogenesis encoded in the genomes of eighteen Dothideomycetes fungi.</title>
        <authorList>
            <person name="Ohm R.A."/>
            <person name="Feau N."/>
            <person name="Henrissat B."/>
            <person name="Schoch C.L."/>
            <person name="Horwitz B.A."/>
            <person name="Barry K.W."/>
            <person name="Condon B.J."/>
            <person name="Copeland A.C."/>
            <person name="Dhillon B."/>
            <person name="Glaser F."/>
            <person name="Hesse C.N."/>
            <person name="Kosti I."/>
            <person name="LaButti K."/>
            <person name="Lindquist E.A."/>
            <person name="Lucas S."/>
            <person name="Salamov A.A."/>
            <person name="Bradshaw R.E."/>
            <person name="Ciuffetti L."/>
            <person name="Hamelin R.C."/>
            <person name="Kema G.H.J."/>
            <person name="Lawrence C."/>
            <person name="Scott J.A."/>
            <person name="Spatafora J.W."/>
            <person name="Turgeon B.G."/>
            <person name="de Wit P.J.G.M."/>
            <person name="Zhong S."/>
            <person name="Goodwin S.B."/>
            <person name="Grigoriev I.V."/>
        </authorList>
    </citation>
    <scope>NUCLEOTIDE SEQUENCE [LARGE SCALE GENOMIC DNA]</scope>
    <source>
        <strain evidence="2 3">SO2202</strain>
    </source>
</reference>
<feature type="signal peptide" evidence="1">
    <location>
        <begin position="1"/>
        <end position="23"/>
    </location>
</feature>
<gene>
    <name evidence="2" type="ORF">SEPMUDRAFT_111327</name>
</gene>
<dbReference type="RefSeq" id="XP_016756960.1">
    <property type="nucleotide sequence ID" value="XM_016900912.1"/>
</dbReference>